<gene>
    <name evidence="2" type="ORF">EB796_022464</name>
</gene>
<feature type="transmembrane region" description="Helical" evidence="1">
    <location>
        <begin position="91"/>
        <end position="112"/>
    </location>
</feature>
<keyword evidence="1" id="KW-0812">Transmembrane</keyword>
<dbReference type="AlphaFoldDB" id="A0A7J7IZ77"/>
<sequence length="344" mass="38357">MSAATIADDSTEVSISNGDNHNTEIIDSLPAYSDVLAEERISRYPLPRHRSGSLEHILGCSNDDIEQNGKICCTNYGCKVCLASCLTFRRLLTLLTSLGILSFTAGVVLGGTRLPHHGYVSLSIMFSVLGLLLLVVALIGWRCTPTDNEPCHLLFGLGSYSMVQQRQFVRGHHRRANRFHWIGGRLFPEFRYRRPPPTYIASMQERQHSLNQLVARGVIPQTPPPTYKLYSSRRTRARTRQFDNTNSIVESCPTPPAYESHNVVVERLTHEEEHSNHTSNEQSTTATLEVVSPINNLASVGCNSKDDSKTGVVRTVNRQDEAKPDIPANTSRDFCEMLGEVTHL</sequence>
<evidence type="ECO:0000313" key="2">
    <source>
        <dbReference type="EMBL" id="KAF6019223.1"/>
    </source>
</evidence>
<keyword evidence="1" id="KW-1133">Transmembrane helix</keyword>
<feature type="transmembrane region" description="Helical" evidence="1">
    <location>
        <begin position="119"/>
        <end position="141"/>
    </location>
</feature>
<reference evidence="2" key="1">
    <citation type="submission" date="2020-06" db="EMBL/GenBank/DDBJ databases">
        <title>Draft genome of Bugula neritina, a colonial animal packing powerful symbionts and potential medicines.</title>
        <authorList>
            <person name="Rayko M."/>
        </authorList>
    </citation>
    <scope>NUCLEOTIDE SEQUENCE [LARGE SCALE GENOMIC DNA]</scope>
    <source>
        <strain evidence="2">Kwan_BN1</strain>
    </source>
</reference>
<keyword evidence="1" id="KW-0472">Membrane</keyword>
<comment type="caution">
    <text evidence="2">The sequence shown here is derived from an EMBL/GenBank/DDBJ whole genome shotgun (WGS) entry which is preliminary data.</text>
</comment>
<dbReference type="EMBL" id="VXIV02003249">
    <property type="protein sequence ID" value="KAF6019223.1"/>
    <property type="molecule type" value="Genomic_DNA"/>
</dbReference>
<proteinExistence type="predicted"/>
<accession>A0A7J7IZ77</accession>
<evidence type="ECO:0000256" key="1">
    <source>
        <dbReference type="SAM" id="Phobius"/>
    </source>
</evidence>
<protein>
    <submittedName>
        <fullName evidence="2">Uncharacterized protein</fullName>
    </submittedName>
</protein>
<organism evidence="2 3">
    <name type="scientific">Bugula neritina</name>
    <name type="common">Brown bryozoan</name>
    <name type="synonym">Sertularia neritina</name>
    <dbReference type="NCBI Taxonomy" id="10212"/>
    <lineage>
        <taxon>Eukaryota</taxon>
        <taxon>Metazoa</taxon>
        <taxon>Spiralia</taxon>
        <taxon>Lophotrochozoa</taxon>
        <taxon>Bryozoa</taxon>
        <taxon>Gymnolaemata</taxon>
        <taxon>Cheilostomatida</taxon>
        <taxon>Flustrina</taxon>
        <taxon>Buguloidea</taxon>
        <taxon>Bugulidae</taxon>
        <taxon>Bugula</taxon>
    </lineage>
</organism>
<name>A0A7J7IZ77_BUGNE</name>
<dbReference type="Proteomes" id="UP000593567">
    <property type="component" value="Unassembled WGS sequence"/>
</dbReference>
<evidence type="ECO:0000313" key="3">
    <source>
        <dbReference type="Proteomes" id="UP000593567"/>
    </source>
</evidence>
<keyword evidence="3" id="KW-1185">Reference proteome</keyword>
<dbReference type="OrthoDB" id="10070859at2759"/>